<evidence type="ECO:0000313" key="8">
    <source>
        <dbReference type="EMBL" id="VDP08231.1"/>
    </source>
</evidence>
<keyword evidence="3" id="KW-0677">Repeat</keyword>
<dbReference type="PROSITE" id="PS50940">
    <property type="entry name" value="CHIT_BIND_II"/>
    <property type="match status" value="8"/>
</dbReference>
<feature type="domain" description="Chitin-binding type-2" evidence="7">
    <location>
        <begin position="444"/>
        <end position="503"/>
    </location>
</feature>
<protein>
    <submittedName>
        <fullName evidence="10">Chitin-binding type-2 domain-containing protein</fullName>
    </submittedName>
</protein>
<feature type="domain" description="Chitin-binding type-2" evidence="7">
    <location>
        <begin position="612"/>
        <end position="670"/>
    </location>
</feature>
<sequence>MVYDPHTDSCQPPSNTEGCTGTRPTQTTPTVTRSSAPTSPPAFDCSNMPDGLYPNPDAPNSCDIFYYSCGNGNTEKLYCPRGLYFDPALSECNAYAYIPNCSGQQRPTTVRQTTIATTPTQTLPIDCTTLENGNYPDPSGSPPDCSNRFFSCSNGKVIVRECPTALFYDSRHNTCDSFMNVFACSGIEVTTPVIPQTPSTLPPVDFDCTNREDGFYVNPINQCSRTYYSCTGSLARELNCQFGLIFDPETESCQPPESTFICTGTSPTTTVPTTTVIPPTTEVYPIDCSNLANGVYPNPTKNCDRIFFSCTNTIARRFRCPGELYFNPEDGRCETYEDIPACTGIPRPPTTTTLPTVAPTTEALPVDCTTMPNGRYSDPANRCSNVFYVCSEGVTRRQFCPGELYFDVATSECLTFDYVEACTGSPPPTMTITLSQVFTTGVPEFSCIERPNGIYADPRYKCVHYYFICANGRTFKQYCPGNLFFDSELKRCRSFVDIYACSGRTSVMTTAATTPISDVPSTETPIPVDCTNLENGNYPDPEKACSCVFYTCIDGRGVQRQCPRRTYFDPDLRVCNIYRKIAACTGHVRTTTVTVTVTPQTTQQSPTETVPSFDCTDQQNGPHGNPLECNDYYFVCYDGTSIFVKCTAGTFFNPEEGECELPHKIMACRNKPPGYYRVIL</sequence>
<evidence type="ECO:0000256" key="4">
    <source>
        <dbReference type="ARBA" id="ARBA00023157"/>
    </source>
</evidence>
<dbReference type="AlphaFoldDB" id="A0A183IQ63"/>
<evidence type="ECO:0000256" key="1">
    <source>
        <dbReference type="ARBA" id="ARBA00022669"/>
    </source>
</evidence>
<feature type="domain" description="Chitin-binding type-2" evidence="7">
    <location>
        <begin position="365"/>
        <end position="424"/>
    </location>
</feature>
<dbReference type="Gene3D" id="2.170.140.10">
    <property type="entry name" value="Chitin binding domain"/>
    <property type="match status" value="6"/>
</dbReference>
<evidence type="ECO:0000313" key="10">
    <source>
        <dbReference type="WBParaSite" id="SBAD_0000598801-mRNA-1"/>
    </source>
</evidence>
<feature type="domain" description="Chitin-binding type-2" evidence="7">
    <location>
        <begin position="527"/>
        <end position="586"/>
    </location>
</feature>
<dbReference type="GO" id="GO:0008061">
    <property type="term" value="F:chitin binding"/>
    <property type="evidence" value="ECO:0007669"/>
    <property type="project" value="UniProtKB-KW"/>
</dbReference>
<keyword evidence="1" id="KW-0147">Chitin-binding</keyword>
<name>A0A183IQ63_9BILA</name>
<reference evidence="8 9" key="2">
    <citation type="submission" date="2018-11" db="EMBL/GenBank/DDBJ databases">
        <authorList>
            <consortium name="Pathogen Informatics"/>
        </authorList>
    </citation>
    <scope>NUCLEOTIDE SEQUENCE [LARGE SCALE GENOMIC DNA]</scope>
</reference>
<feature type="domain" description="Chitin-binding type-2" evidence="7">
    <location>
        <begin position="124"/>
        <end position="186"/>
    </location>
</feature>
<feature type="domain" description="Chitin-binding type-2" evidence="7">
    <location>
        <begin position="205"/>
        <end position="264"/>
    </location>
</feature>
<dbReference type="PANTHER" id="PTHR23301">
    <property type="entry name" value="CHITIN BINDING PERITROPHIN-A"/>
    <property type="match status" value="1"/>
</dbReference>
<dbReference type="Proteomes" id="UP000270296">
    <property type="component" value="Unassembled WGS sequence"/>
</dbReference>
<dbReference type="SMART" id="SM00494">
    <property type="entry name" value="ChtBD2"/>
    <property type="match status" value="8"/>
</dbReference>
<accession>A0A183IQ63</accession>
<dbReference type="GO" id="GO:0005576">
    <property type="term" value="C:extracellular region"/>
    <property type="evidence" value="ECO:0007669"/>
    <property type="project" value="InterPro"/>
</dbReference>
<dbReference type="InterPro" id="IPR036508">
    <property type="entry name" value="Chitin-bd_dom_sf"/>
</dbReference>
<dbReference type="WBParaSite" id="SBAD_0000598801-mRNA-1">
    <property type="protein sequence ID" value="SBAD_0000598801-mRNA-1"/>
    <property type="gene ID" value="SBAD_0000598801"/>
</dbReference>
<gene>
    <name evidence="8" type="ORF">SBAD_LOCUS5760</name>
</gene>
<feature type="region of interest" description="Disordered" evidence="6">
    <location>
        <begin position="599"/>
        <end position="619"/>
    </location>
</feature>
<keyword evidence="2" id="KW-0732">Signal</keyword>
<dbReference type="SUPFAM" id="SSF57625">
    <property type="entry name" value="Invertebrate chitin-binding proteins"/>
    <property type="match status" value="8"/>
</dbReference>
<feature type="compositionally biased region" description="Low complexity" evidence="6">
    <location>
        <begin position="599"/>
        <end position="611"/>
    </location>
</feature>
<keyword evidence="9" id="KW-1185">Reference proteome</keyword>
<dbReference type="EMBL" id="UZAM01009225">
    <property type="protein sequence ID" value="VDP08231.1"/>
    <property type="molecule type" value="Genomic_DNA"/>
</dbReference>
<dbReference type="InterPro" id="IPR002557">
    <property type="entry name" value="Chitin-bd_dom"/>
</dbReference>
<feature type="domain" description="Chitin-binding type-2" evidence="7">
    <location>
        <begin position="285"/>
        <end position="344"/>
    </location>
</feature>
<dbReference type="Pfam" id="PF01607">
    <property type="entry name" value="CBM_14"/>
    <property type="match status" value="8"/>
</dbReference>
<dbReference type="OrthoDB" id="5914859at2759"/>
<evidence type="ECO:0000256" key="2">
    <source>
        <dbReference type="ARBA" id="ARBA00022729"/>
    </source>
</evidence>
<dbReference type="PANTHER" id="PTHR23301:SF0">
    <property type="entry name" value="CHITIN-BINDING TYPE-2 DOMAIN-CONTAINING PROTEIN-RELATED"/>
    <property type="match status" value="1"/>
</dbReference>
<evidence type="ECO:0000256" key="5">
    <source>
        <dbReference type="ARBA" id="ARBA00023180"/>
    </source>
</evidence>
<feature type="compositionally biased region" description="Low complexity" evidence="6">
    <location>
        <begin position="16"/>
        <end position="33"/>
    </location>
</feature>
<reference evidence="10" key="1">
    <citation type="submission" date="2016-06" db="UniProtKB">
        <authorList>
            <consortium name="WormBaseParasite"/>
        </authorList>
    </citation>
    <scope>IDENTIFICATION</scope>
</reference>
<keyword evidence="4" id="KW-1015">Disulfide bond</keyword>
<evidence type="ECO:0000256" key="3">
    <source>
        <dbReference type="ARBA" id="ARBA00022737"/>
    </source>
</evidence>
<proteinExistence type="predicted"/>
<organism evidence="10">
    <name type="scientific">Soboliphyme baturini</name>
    <dbReference type="NCBI Taxonomy" id="241478"/>
    <lineage>
        <taxon>Eukaryota</taxon>
        <taxon>Metazoa</taxon>
        <taxon>Ecdysozoa</taxon>
        <taxon>Nematoda</taxon>
        <taxon>Enoplea</taxon>
        <taxon>Dorylaimia</taxon>
        <taxon>Dioctophymatida</taxon>
        <taxon>Dioctophymatoidea</taxon>
        <taxon>Soboliphymatidae</taxon>
        <taxon>Soboliphyme</taxon>
    </lineage>
</organism>
<keyword evidence="5" id="KW-0325">Glycoprotein</keyword>
<evidence type="ECO:0000313" key="9">
    <source>
        <dbReference type="Proteomes" id="UP000270296"/>
    </source>
</evidence>
<evidence type="ECO:0000256" key="6">
    <source>
        <dbReference type="SAM" id="MobiDB-lite"/>
    </source>
</evidence>
<feature type="domain" description="Chitin-binding type-2" evidence="7">
    <location>
        <begin position="42"/>
        <end position="103"/>
    </location>
</feature>
<evidence type="ECO:0000259" key="7">
    <source>
        <dbReference type="PROSITE" id="PS50940"/>
    </source>
</evidence>
<feature type="region of interest" description="Disordered" evidence="6">
    <location>
        <begin position="1"/>
        <end position="50"/>
    </location>
</feature>
<dbReference type="Gene3D" id="3.20.20.80">
    <property type="entry name" value="Glycosidases"/>
    <property type="match status" value="2"/>
</dbReference>
<dbReference type="InterPro" id="IPR051940">
    <property type="entry name" value="Chitin_bind-dev_reg"/>
</dbReference>